<gene>
    <name evidence="7" type="primary">LOC113850206</name>
</gene>
<dbReference type="PANTHER" id="PTHR30265">
    <property type="entry name" value="RHO-INTERACTING TRANSCRIPTION TERMINATION FACTOR NUSG"/>
    <property type="match status" value="1"/>
</dbReference>
<dbReference type="Pfam" id="PF02357">
    <property type="entry name" value="NusG"/>
    <property type="match status" value="1"/>
</dbReference>
<dbReference type="OrthoDB" id="8300383at2759"/>
<feature type="region of interest" description="Disordered" evidence="4">
    <location>
        <begin position="42"/>
        <end position="63"/>
    </location>
</feature>
<reference evidence="6" key="1">
    <citation type="journal article" date="2019" name="Toxins">
        <title>Detection of Abrin-Like and Prepropulchellin-Like Toxin Genes and Transcripts Using Whole Genome Sequencing and Full-Length Transcript Sequencing of Abrus precatorius.</title>
        <authorList>
            <person name="Hovde B.T."/>
            <person name="Daligault H.E."/>
            <person name="Hanschen E.R."/>
            <person name="Kunde Y.A."/>
            <person name="Johnson M.B."/>
            <person name="Starkenburg S.R."/>
            <person name="Johnson S.L."/>
        </authorList>
    </citation>
    <scope>NUCLEOTIDE SEQUENCE [LARGE SCALE GENOMIC DNA]</scope>
</reference>
<feature type="region of interest" description="Disordered" evidence="4">
    <location>
        <begin position="241"/>
        <end position="262"/>
    </location>
</feature>
<dbReference type="AlphaFoldDB" id="A0A8B8K0E2"/>
<evidence type="ECO:0000313" key="6">
    <source>
        <dbReference type="Proteomes" id="UP000694853"/>
    </source>
</evidence>
<dbReference type="PANTHER" id="PTHR30265:SF4">
    <property type="entry name" value="KOW MOTIF FAMILY PROTEIN, EXPRESSED"/>
    <property type="match status" value="1"/>
</dbReference>
<dbReference type="RefSeq" id="XP_027336428.1">
    <property type="nucleotide sequence ID" value="XM_027480627.1"/>
</dbReference>
<keyword evidence="2" id="KW-0805">Transcription regulation</keyword>
<name>A0A8B8K0E2_ABRPR</name>
<dbReference type="KEGG" id="aprc:113850206"/>
<dbReference type="CDD" id="cd09890">
    <property type="entry name" value="NGN_plant"/>
    <property type="match status" value="1"/>
</dbReference>
<dbReference type="InterPro" id="IPR043425">
    <property type="entry name" value="NusG-like"/>
</dbReference>
<dbReference type="SMART" id="SM00738">
    <property type="entry name" value="NGN"/>
    <property type="match status" value="1"/>
</dbReference>
<evidence type="ECO:0000256" key="4">
    <source>
        <dbReference type="SAM" id="MobiDB-lite"/>
    </source>
</evidence>
<evidence type="ECO:0000259" key="5">
    <source>
        <dbReference type="SMART" id="SM00738"/>
    </source>
</evidence>
<dbReference type="SUPFAM" id="SSF82679">
    <property type="entry name" value="N-utilization substance G protein NusG, N-terminal domain"/>
    <property type="match status" value="1"/>
</dbReference>
<keyword evidence="6" id="KW-1185">Reference proteome</keyword>
<dbReference type="Pfam" id="PF00467">
    <property type="entry name" value="KOW"/>
    <property type="match status" value="1"/>
</dbReference>
<dbReference type="InterPro" id="IPR008991">
    <property type="entry name" value="Translation_prot_SH3-like_sf"/>
</dbReference>
<dbReference type="InterPro" id="IPR006645">
    <property type="entry name" value="NGN-like_dom"/>
</dbReference>
<evidence type="ECO:0000256" key="2">
    <source>
        <dbReference type="ARBA" id="ARBA00023015"/>
    </source>
</evidence>
<dbReference type="InterPro" id="IPR005824">
    <property type="entry name" value="KOW"/>
</dbReference>
<dbReference type="SUPFAM" id="SSF50104">
    <property type="entry name" value="Translation proteins SH3-like domain"/>
    <property type="match status" value="1"/>
</dbReference>
<evidence type="ECO:0000313" key="7">
    <source>
        <dbReference type="RefSeq" id="XP_027336428.1"/>
    </source>
</evidence>
<protein>
    <submittedName>
        <fullName evidence="7">Uncharacterized protein LOC113850206 isoform X1</fullName>
    </submittedName>
</protein>
<keyword evidence="1" id="KW-0889">Transcription antitermination</keyword>
<keyword evidence="3" id="KW-0804">Transcription</keyword>
<accession>A0A8B8K0E2</accession>
<dbReference type="InterPro" id="IPR036735">
    <property type="entry name" value="NGN_dom_sf"/>
</dbReference>
<dbReference type="Proteomes" id="UP000694853">
    <property type="component" value="Unplaced"/>
</dbReference>
<feature type="domain" description="NusG-like N-terminal" evidence="5">
    <location>
        <begin position="94"/>
        <end position="210"/>
    </location>
</feature>
<evidence type="ECO:0000256" key="3">
    <source>
        <dbReference type="ARBA" id="ARBA00023163"/>
    </source>
</evidence>
<dbReference type="Gene3D" id="3.30.70.940">
    <property type="entry name" value="NusG, N-terminal domain"/>
    <property type="match status" value="1"/>
</dbReference>
<reference evidence="7" key="2">
    <citation type="submission" date="2025-08" db="UniProtKB">
        <authorList>
            <consortium name="RefSeq"/>
        </authorList>
    </citation>
    <scope>IDENTIFICATION</scope>
    <source>
        <tissue evidence="7">Young leaves</tissue>
    </source>
</reference>
<dbReference type="GO" id="GO:0006354">
    <property type="term" value="P:DNA-templated transcription elongation"/>
    <property type="evidence" value="ECO:0007669"/>
    <property type="project" value="InterPro"/>
</dbReference>
<dbReference type="GeneID" id="113850206"/>
<sequence length="332" mass="37602">MRGVLLVWNQPRFHTLSLPSLSLSLHRTTPFTLSVSASADTQQLSARERRKQRSERRESTNWREQVEERLIKKPKKEKVSWMDELNLDNLAKLGPQWWVVRVSRANGHDTAQLLARSLANHYPDIEFKVFAPAVNVKRKLKDGSHSIKPKPLFPGCIFLRCVLNKELHDFIREYDGVGGFLGSKVGNTKRQINKPRPVSDEDMEAIFRQAKEEQEKTDQAFEEEEKNAVLNSGIPSTDFEPADVSNTIVDSKPKRGSRKTNQLTVTDASSTRKNYKLVQGSTVQVVSGTFSGFTGTLKKLNRKTKMATVHFTLFGKENIVDIDASEIAPEIN</sequence>
<dbReference type="Gene3D" id="2.30.30.30">
    <property type="match status" value="1"/>
</dbReference>
<organism evidence="6 7">
    <name type="scientific">Abrus precatorius</name>
    <name type="common">Indian licorice</name>
    <name type="synonym">Glycine abrus</name>
    <dbReference type="NCBI Taxonomy" id="3816"/>
    <lineage>
        <taxon>Eukaryota</taxon>
        <taxon>Viridiplantae</taxon>
        <taxon>Streptophyta</taxon>
        <taxon>Embryophyta</taxon>
        <taxon>Tracheophyta</taxon>
        <taxon>Spermatophyta</taxon>
        <taxon>Magnoliopsida</taxon>
        <taxon>eudicotyledons</taxon>
        <taxon>Gunneridae</taxon>
        <taxon>Pentapetalae</taxon>
        <taxon>rosids</taxon>
        <taxon>fabids</taxon>
        <taxon>Fabales</taxon>
        <taxon>Fabaceae</taxon>
        <taxon>Papilionoideae</taxon>
        <taxon>50 kb inversion clade</taxon>
        <taxon>NPAAA clade</taxon>
        <taxon>indigoferoid/millettioid clade</taxon>
        <taxon>Abreae</taxon>
        <taxon>Abrus</taxon>
    </lineage>
</organism>
<dbReference type="InterPro" id="IPR014722">
    <property type="entry name" value="Rib_uL2_dom2"/>
</dbReference>
<proteinExistence type="predicted"/>
<evidence type="ECO:0000256" key="1">
    <source>
        <dbReference type="ARBA" id="ARBA00022814"/>
    </source>
</evidence>
<dbReference type="GO" id="GO:0031564">
    <property type="term" value="P:transcription antitermination"/>
    <property type="evidence" value="ECO:0007669"/>
    <property type="project" value="UniProtKB-KW"/>
</dbReference>